<dbReference type="EMBL" id="ML977579">
    <property type="protein sequence ID" value="KAF2002075.1"/>
    <property type="molecule type" value="Genomic_DNA"/>
</dbReference>
<comment type="cofactor">
    <cofactor evidence="1">
        <name>Cu(2+)</name>
        <dbReference type="ChEBI" id="CHEBI:29036"/>
    </cofactor>
</comment>
<feature type="signal peptide" evidence="5">
    <location>
        <begin position="1"/>
        <end position="21"/>
    </location>
</feature>
<accession>A0A6A5WSM8</accession>
<keyword evidence="7" id="KW-0560">Oxidoreductase</keyword>
<evidence type="ECO:0000256" key="2">
    <source>
        <dbReference type="ARBA" id="ARBA00004613"/>
    </source>
</evidence>
<evidence type="ECO:0000256" key="5">
    <source>
        <dbReference type="SAM" id="SignalP"/>
    </source>
</evidence>
<dbReference type="GO" id="GO:0004497">
    <property type="term" value="F:monooxygenase activity"/>
    <property type="evidence" value="ECO:0007669"/>
    <property type="project" value="UniProtKB-KW"/>
</dbReference>
<dbReference type="Gene3D" id="2.70.50.70">
    <property type="match status" value="1"/>
</dbReference>
<sequence>MIASTSTILATLLSIAPQVLAHSHVDEIWAPDPNGYYVGWNPNYYDTTPYPDNTPGWYTQNRGGNPMYPSDANQNQIICSRGASSANISATVPSGASIRVKWWQVPGPDGYWPPSHTGPIIDYLAECNGPCEDADPTTLKFVKIAQSGWYDTSKHEGYWASDKLRNEESQWRIQIPAQLKPGNYILRHELIALHLAHLGYGAYSAIGAEFYPQCINLVVTGSGTKTLPAGTFGKELYTGAEPGLQYASLHLTDDHSAYVIPGPPVWVP</sequence>
<dbReference type="AlphaFoldDB" id="A0A6A5WSM8"/>
<keyword evidence="7" id="KW-0503">Monooxygenase</keyword>
<dbReference type="Proteomes" id="UP000799779">
    <property type="component" value="Unassembled WGS sequence"/>
</dbReference>
<organism evidence="7 8">
    <name type="scientific">Amniculicola lignicola CBS 123094</name>
    <dbReference type="NCBI Taxonomy" id="1392246"/>
    <lineage>
        <taxon>Eukaryota</taxon>
        <taxon>Fungi</taxon>
        <taxon>Dikarya</taxon>
        <taxon>Ascomycota</taxon>
        <taxon>Pezizomycotina</taxon>
        <taxon>Dothideomycetes</taxon>
        <taxon>Pleosporomycetidae</taxon>
        <taxon>Pleosporales</taxon>
        <taxon>Amniculicolaceae</taxon>
        <taxon>Amniculicola</taxon>
    </lineage>
</organism>
<evidence type="ECO:0000259" key="6">
    <source>
        <dbReference type="Pfam" id="PF03443"/>
    </source>
</evidence>
<dbReference type="OrthoDB" id="4849160at2759"/>
<protein>
    <submittedName>
        <fullName evidence="7">Lytic polysaccharide monooxygenase</fullName>
    </submittedName>
</protein>
<dbReference type="Pfam" id="PF03443">
    <property type="entry name" value="AA9"/>
    <property type="match status" value="1"/>
</dbReference>
<evidence type="ECO:0000313" key="8">
    <source>
        <dbReference type="Proteomes" id="UP000799779"/>
    </source>
</evidence>
<keyword evidence="5" id="KW-0732">Signal</keyword>
<name>A0A6A5WSM8_9PLEO</name>
<dbReference type="GO" id="GO:0005576">
    <property type="term" value="C:extracellular region"/>
    <property type="evidence" value="ECO:0007669"/>
    <property type="project" value="UniProtKB-SubCell"/>
</dbReference>
<keyword evidence="8" id="KW-1185">Reference proteome</keyword>
<evidence type="ECO:0000256" key="4">
    <source>
        <dbReference type="ARBA" id="ARBA00023157"/>
    </source>
</evidence>
<evidence type="ECO:0000256" key="1">
    <source>
        <dbReference type="ARBA" id="ARBA00001973"/>
    </source>
</evidence>
<reference evidence="7" key="1">
    <citation type="journal article" date="2020" name="Stud. Mycol.">
        <title>101 Dothideomycetes genomes: a test case for predicting lifestyles and emergence of pathogens.</title>
        <authorList>
            <person name="Haridas S."/>
            <person name="Albert R."/>
            <person name="Binder M."/>
            <person name="Bloem J."/>
            <person name="Labutti K."/>
            <person name="Salamov A."/>
            <person name="Andreopoulos B."/>
            <person name="Baker S."/>
            <person name="Barry K."/>
            <person name="Bills G."/>
            <person name="Bluhm B."/>
            <person name="Cannon C."/>
            <person name="Castanera R."/>
            <person name="Culley D."/>
            <person name="Daum C."/>
            <person name="Ezra D."/>
            <person name="Gonzalez J."/>
            <person name="Henrissat B."/>
            <person name="Kuo A."/>
            <person name="Liang C."/>
            <person name="Lipzen A."/>
            <person name="Lutzoni F."/>
            <person name="Magnuson J."/>
            <person name="Mondo S."/>
            <person name="Nolan M."/>
            <person name="Ohm R."/>
            <person name="Pangilinan J."/>
            <person name="Park H.-J."/>
            <person name="Ramirez L."/>
            <person name="Alfaro M."/>
            <person name="Sun H."/>
            <person name="Tritt A."/>
            <person name="Yoshinaga Y."/>
            <person name="Zwiers L.-H."/>
            <person name="Turgeon B."/>
            <person name="Goodwin S."/>
            <person name="Spatafora J."/>
            <person name="Crous P."/>
            <person name="Grigoriev I."/>
        </authorList>
    </citation>
    <scope>NUCLEOTIDE SEQUENCE</scope>
    <source>
        <strain evidence="7">CBS 123094</strain>
    </source>
</reference>
<gene>
    <name evidence="7" type="ORF">P154DRAFT_489074</name>
</gene>
<feature type="domain" description="Auxiliary Activity family 9 catalytic" evidence="6">
    <location>
        <begin position="22"/>
        <end position="248"/>
    </location>
</feature>
<keyword evidence="3" id="KW-0964">Secreted</keyword>
<dbReference type="CDD" id="cd21175">
    <property type="entry name" value="LPMO_AA9"/>
    <property type="match status" value="1"/>
</dbReference>
<dbReference type="PANTHER" id="PTHR33353:SF34">
    <property type="entry name" value="ENDO-BETA-1,4-GLUCANASE D"/>
    <property type="match status" value="1"/>
</dbReference>
<evidence type="ECO:0000313" key="7">
    <source>
        <dbReference type="EMBL" id="KAF2002075.1"/>
    </source>
</evidence>
<dbReference type="PANTHER" id="PTHR33353">
    <property type="entry name" value="PUTATIVE (AFU_ORTHOLOGUE AFUA_1G12560)-RELATED"/>
    <property type="match status" value="1"/>
</dbReference>
<comment type="subcellular location">
    <subcellularLocation>
        <location evidence="2">Secreted</location>
    </subcellularLocation>
</comment>
<keyword evidence="4" id="KW-1015">Disulfide bond</keyword>
<evidence type="ECO:0000256" key="3">
    <source>
        <dbReference type="ARBA" id="ARBA00022525"/>
    </source>
</evidence>
<dbReference type="InterPro" id="IPR049892">
    <property type="entry name" value="AA9"/>
</dbReference>
<dbReference type="InterPro" id="IPR005103">
    <property type="entry name" value="AA9_LPMO"/>
</dbReference>
<feature type="chain" id="PRO_5025535433" evidence="5">
    <location>
        <begin position="22"/>
        <end position="268"/>
    </location>
</feature>
<proteinExistence type="predicted"/>